<dbReference type="InterPro" id="IPR009030">
    <property type="entry name" value="Growth_fac_rcpt_cys_sf"/>
</dbReference>
<feature type="domain" description="Tyrosine-protein kinase ephrin type A/B receptor-like" evidence="1">
    <location>
        <begin position="452"/>
        <end position="500"/>
    </location>
</feature>
<dbReference type="PANTHER" id="PTHR46967:SF1">
    <property type="entry name" value="KERATIN-ASSOCIATED PROTEIN 16-1-LIKE"/>
    <property type="match status" value="1"/>
</dbReference>
<evidence type="ECO:0000259" key="1">
    <source>
        <dbReference type="Pfam" id="PF07699"/>
    </source>
</evidence>
<dbReference type="SUPFAM" id="SSF117281">
    <property type="entry name" value="Kelch motif"/>
    <property type="match status" value="1"/>
</dbReference>
<dbReference type="SUPFAM" id="SSF57184">
    <property type="entry name" value="Growth factor receptor domain"/>
    <property type="match status" value="3"/>
</dbReference>
<dbReference type="Pfam" id="PF24681">
    <property type="entry name" value="Kelch_KLHDC2_KLHL20_DRC7"/>
    <property type="match status" value="1"/>
</dbReference>
<dbReference type="SUPFAM" id="SSF50965">
    <property type="entry name" value="Galactose oxidase, central domain"/>
    <property type="match status" value="1"/>
</dbReference>
<dbReference type="InterPro" id="IPR006212">
    <property type="entry name" value="Furin_repeat"/>
</dbReference>
<keyword evidence="3" id="KW-1185">Reference proteome</keyword>
<reference evidence="3" key="1">
    <citation type="submission" date="2015-09" db="EMBL/GenBank/DDBJ databases">
        <authorList>
            <consortium name="Pathogen Informatics"/>
        </authorList>
    </citation>
    <scope>NUCLEOTIDE SEQUENCE [LARGE SCALE GENOMIC DNA]</scope>
    <source>
        <strain evidence="3">Lake Konstanz</strain>
    </source>
</reference>
<organism evidence="2 3">
    <name type="scientific">Bodo saltans</name>
    <name type="common">Flagellated protozoan</name>
    <dbReference type="NCBI Taxonomy" id="75058"/>
    <lineage>
        <taxon>Eukaryota</taxon>
        <taxon>Discoba</taxon>
        <taxon>Euglenozoa</taxon>
        <taxon>Kinetoplastea</taxon>
        <taxon>Metakinetoplastina</taxon>
        <taxon>Eubodonida</taxon>
        <taxon>Bodonidae</taxon>
        <taxon>Bodo</taxon>
    </lineage>
</organism>
<dbReference type="EMBL" id="CYKH01001669">
    <property type="protein sequence ID" value="CUG88714.1"/>
    <property type="molecule type" value="Genomic_DNA"/>
</dbReference>
<dbReference type="Pfam" id="PF07699">
    <property type="entry name" value="Ephrin_rec_like"/>
    <property type="match status" value="1"/>
</dbReference>
<dbReference type="InterPro" id="IPR011043">
    <property type="entry name" value="Gal_Oxase/kelch_b-propeller"/>
</dbReference>
<protein>
    <recommendedName>
        <fullName evidence="1">Tyrosine-protein kinase ephrin type A/B receptor-like domain-containing protein</fullName>
    </recommendedName>
</protein>
<dbReference type="Proteomes" id="UP000051952">
    <property type="component" value="Unassembled WGS sequence"/>
</dbReference>
<dbReference type="OrthoDB" id="439917at2759"/>
<evidence type="ECO:0000313" key="3">
    <source>
        <dbReference type="Proteomes" id="UP000051952"/>
    </source>
</evidence>
<accession>A0A0S4JGY6</accession>
<dbReference type="SMART" id="SM00261">
    <property type="entry name" value="FU"/>
    <property type="match status" value="4"/>
</dbReference>
<dbReference type="InterPro" id="IPR011641">
    <property type="entry name" value="Tyr-kin_ephrin_A/B_rcpt-like"/>
</dbReference>
<gene>
    <name evidence="2" type="ORF">BSAL_16920</name>
</gene>
<evidence type="ECO:0000313" key="2">
    <source>
        <dbReference type="EMBL" id="CUG88714.1"/>
    </source>
</evidence>
<dbReference type="VEuPathDB" id="TriTrypDB:BSAL_16920"/>
<dbReference type="InterPro" id="IPR015915">
    <property type="entry name" value="Kelch-typ_b-propeller"/>
</dbReference>
<dbReference type="Gene3D" id="2.10.50.10">
    <property type="entry name" value="Tumor Necrosis Factor Receptor, subunit A, domain 2"/>
    <property type="match status" value="1"/>
</dbReference>
<proteinExistence type="predicted"/>
<dbReference type="SMART" id="SM01411">
    <property type="entry name" value="Ephrin_rec_like"/>
    <property type="match status" value="8"/>
</dbReference>
<dbReference type="Gene3D" id="2.120.10.80">
    <property type="entry name" value="Kelch-type beta propeller"/>
    <property type="match status" value="2"/>
</dbReference>
<name>A0A0S4JGY6_BODSA</name>
<dbReference type="PANTHER" id="PTHR46967">
    <property type="entry name" value="INSULIN-LIKE GROWTH FACTOR BINDING PROTEIN,N-TERMINAL"/>
    <property type="match status" value="1"/>
</dbReference>
<sequence>MGMSTLRKGLAPIHAGPLAVGANYLQLLALLMLLATAIEFAAADLPSLTYVNKFRSWTWDTEPTRFRPNASLYVSALPQYRTLVIQPKLARHSVAVVQSTGRFVCFGGIMERRDLPNQPFVLGTNRTYIYDPPSNSWYTEPTFSRVWPPARVDHISWSVGDNVYVHGGENETVMADTWRYVNRTWRMINMNIPNRTGHSSDVVDVLNAPGTAYVFGGRDDRHFFQNTLFAVTASNYTVRQIFTTTEHPTPRAYHASAVMQSPTKGPLLYIHGGFDGYTGLKDLFVYSVNTNRWTRINSGVSEASVSFSGDMIAAITIQPIYRHSCKAVFPTIFCVGGRPTGDPITFEFDVVLNRFIETFFSNPNHLLPVSGHKTMLYFNKSNMTELLVMGGATGNPLQFSTPVTIQKTDIQMQACPWPYINTDWEGICHICPKGSGYNVSINPHRCFSCPMGTYSQNSVCVKCPTGTYNPHNSTGNATSCISCPLGYFTKSEGSWTRSQCITCYPGTYADHGRCVACPSGSYGLVQGAMYVDTGCTPCPYGTYSGLGATACTSCPIGTSGPAFIRALDVYQISLATMGQALTGFPPNNGCGINGVPLTTLSNDEFFWVTVTIRDFGESGQTMLNAYNPLDINYHQPSLQLYAYFEGNNGSMYYNCRVGQEMIPACSSVAAHTPTPMISYNAAYCGFQFLLRFTTPSPNTTLHIKGDGLRGIKISFSVVNNYKTVSFEKWPTSFVIGQPRAITVYAWLNNAIEPSSSFAADILVQCTLLQQGPTSTLAPTYSVNGNAASNVQTVNVVNGSVLIYVDFAGYAKGCSFKSRDQFMVISQPNNWPSFAIEKPFAMYARLLTKNASMFGVIRVEVSIVDEFGVVIQGDNTSMVMVQLWTTGTAVMQPAQMIMRLVNGMAVFAPTVHAMAPTNKNRPTYGRFHVTHLSGLKTLMKDNITERFTTHHVNGTKLQIVNYTTTIPSFVSVNTTLNLEIENVDRITGEQDASRDVWVQVKIVGCGSRITLYNHSASVVRARLTAGRGVVSLYFQGYDSMNCRLNVWEYITGIKIAKGFTTQAFNVISPRMVVRDGCSKSQCATCLAPYAGQIVNYNISLQTLAGLPAPVEGFVIRFVPLGNKSAVVPADNITERLVVDGNVTFPVLYLPSLNATGVRFEVGHWTGRELLNTTYITTPTFKRRLVSKGIHTVFILNAAIIPTSTCLQVPRIIATNISFASSRIPIWVAQNDLWTFDIHAVNTYGVIDTNYFGSISIQVKNCEQGYFKNLTIQSINSSTKIATTLYSPSTVSNAAPFVASGYFNHGQATLNIRPRFNVDTDWNGGVKFCDVNFASTGLTSLYRRAPEFRKLYPSCEICQPGYFSGGGDGRNTTLTYHHPGGCMPCAVGTFSAYSGATDQSACSACQSGYGYDLANDNTLLEGAIQCTNLCPYGTGGQVGGGPCASYITVGRADITTNARDGYGRVGRVCAGGGCLAVTACAAGLWYLNCQAQTTQATCEHVDNVGACVWSAGTGTCTGQIFNCLPCPPGTIGGAACTLCTKAAACVRCDAGGWSTARGQTSQVTNYNLAPYRCTGNGYTQYNNRCTGAGTGQCWNGTYSTTVGATSNQTCLPCPRGYICPMMPIYTTNGGCPPACATSQRSTCAQGCMACPYPSLMLVGNFNPIPCPAGTFNNRTGQWLISACRVCPAGNRCPAGSPLPVLVDTLNTQESDGQARPVGVTFYGTNDVTSCTNEAADNGEGYVQDGRFSNYKTYWTNNQGAGYVPPTSVYKERWFGKSWSYSPVDRLGDTSSGSILMNATGALANQKLLLEHEMPIEMVARVWVQFNLYERNMSKLIPGSPRPFCGLTLGVHYTDGNEMDSYNYSGYAKKFAITPPTVVNSTKIIVGWYLIEILVQPKRPIRWVEFGMLVQGYYFGTAIFDDASLKPSHRRICNCSTGYFFNQSATTSRVCTRCPPGFACSGGTMIRCVNSWSAVSYAGCQFCYDGWECDADGRGRQIPCALYNRKDNATETCSPCPLGYACKDGQQVQCDNGFYGDGGLECIPCQPGYYSLPGAPRWQCQRCPAGQTSVHARWYCTACPDNHYRSVGI</sequence>